<keyword evidence="19" id="KW-1185">Reference proteome</keyword>
<evidence type="ECO:0000256" key="12">
    <source>
        <dbReference type="ARBA" id="ARBA00023170"/>
    </source>
</evidence>
<evidence type="ECO:0000256" key="15">
    <source>
        <dbReference type="PROSITE-ProRule" id="PRU10144"/>
    </source>
</evidence>
<keyword evidence="8" id="KW-0408">Iron</keyword>
<proteinExistence type="inferred from homology"/>
<dbReference type="SUPFAM" id="SSF56935">
    <property type="entry name" value="Porins"/>
    <property type="match status" value="1"/>
</dbReference>
<keyword evidence="10 16" id="KW-0798">TonB box</keyword>
<evidence type="ECO:0000256" key="7">
    <source>
        <dbReference type="ARBA" id="ARBA00022729"/>
    </source>
</evidence>
<organism evidence="18 19">
    <name type="scientific">Hydrogenophaga electricum</name>
    <dbReference type="NCBI Taxonomy" id="1230953"/>
    <lineage>
        <taxon>Bacteria</taxon>
        <taxon>Pseudomonadati</taxon>
        <taxon>Pseudomonadota</taxon>
        <taxon>Betaproteobacteria</taxon>
        <taxon>Burkholderiales</taxon>
        <taxon>Comamonadaceae</taxon>
        <taxon>Hydrogenophaga</taxon>
    </lineage>
</organism>
<comment type="similarity">
    <text evidence="2 14 16">Belongs to the TonB-dependent receptor family.</text>
</comment>
<evidence type="ECO:0000256" key="8">
    <source>
        <dbReference type="ARBA" id="ARBA00023004"/>
    </source>
</evidence>
<dbReference type="Pfam" id="PF07660">
    <property type="entry name" value="STN"/>
    <property type="match status" value="1"/>
</dbReference>
<dbReference type="InterPro" id="IPR010105">
    <property type="entry name" value="TonB_sidphr_rcpt"/>
</dbReference>
<evidence type="ECO:0000256" key="6">
    <source>
        <dbReference type="ARBA" id="ARBA00022692"/>
    </source>
</evidence>
<reference evidence="19" key="1">
    <citation type="journal article" date="2019" name="Int. J. Syst. Evol. Microbiol.">
        <title>The Global Catalogue of Microorganisms (GCM) 10K type strain sequencing project: providing services to taxonomists for standard genome sequencing and annotation.</title>
        <authorList>
            <consortium name="The Broad Institute Genomics Platform"/>
            <consortium name="The Broad Institute Genome Sequencing Center for Infectious Disease"/>
            <person name="Wu L."/>
            <person name="Ma J."/>
        </authorList>
    </citation>
    <scope>NUCLEOTIDE SEQUENCE [LARGE SCALE GENOMIC DNA]</scope>
    <source>
        <strain evidence="19">NBRC 109341</strain>
    </source>
</reference>
<evidence type="ECO:0000256" key="13">
    <source>
        <dbReference type="ARBA" id="ARBA00023237"/>
    </source>
</evidence>
<keyword evidence="4 14" id="KW-1134">Transmembrane beta strand</keyword>
<keyword evidence="13 14" id="KW-0998">Cell outer membrane</keyword>
<dbReference type="InterPro" id="IPR012910">
    <property type="entry name" value="Plug_dom"/>
</dbReference>
<name>A0ABQ6BZJ8_9BURK</name>
<keyword evidence="6 14" id="KW-0812">Transmembrane</keyword>
<dbReference type="EMBL" id="BSPB01000003">
    <property type="protein sequence ID" value="GLS13080.1"/>
    <property type="molecule type" value="Genomic_DNA"/>
</dbReference>
<evidence type="ECO:0000313" key="18">
    <source>
        <dbReference type="EMBL" id="GLS13080.1"/>
    </source>
</evidence>
<feature type="short sequence motif" description="TonB C-terminal box" evidence="15">
    <location>
        <begin position="813"/>
        <end position="830"/>
    </location>
</feature>
<evidence type="ECO:0000256" key="9">
    <source>
        <dbReference type="ARBA" id="ARBA00023065"/>
    </source>
</evidence>
<keyword evidence="12 18" id="KW-0675">Receptor</keyword>
<dbReference type="PANTHER" id="PTHR32552">
    <property type="entry name" value="FERRICHROME IRON RECEPTOR-RELATED"/>
    <property type="match status" value="1"/>
</dbReference>
<evidence type="ECO:0000259" key="17">
    <source>
        <dbReference type="SMART" id="SM00965"/>
    </source>
</evidence>
<dbReference type="Proteomes" id="UP001156903">
    <property type="component" value="Unassembled WGS sequence"/>
</dbReference>
<evidence type="ECO:0000256" key="1">
    <source>
        <dbReference type="ARBA" id="ARBA00004571"/>
    </source>
</evidence>
<evidence type="ECO:0000313" key="19">
    <source>
        <dbReference type="Proteomes" id="UP001156903"/>
    </source>
</evidence>
<keyword evidence="3 14" id="KW-0813">Transport</keyword>
<protein>
    <submittedName>
        <fullName evidence="18">TonB-dependent receptor</fullName>
    </submittedName>
</protein>
<accession>A0ABQ6BZJ8</accession>
<evidence type="ECO:0000256" key="3">
    <source>
        <dbReference type="ARBA" id="ARBA00022448"/>
    </source>
</evidence>
<evidence type="ECO:0000256" key="4">
    <source>
        <dbReference type="ARBA" id="ARBA00022452"/>
    </source>
</evidence>
<evidence type="ECO:0000256" key="14">
    <source>
        <dbReference type="PROSITE-ProRule" id="PRU01360"/>
    </source>
</evidence>
<keyword evidence="5" id="KW-0410">Iron transport</keyword>
<evidence type="ECO:0000256" key="16">
    <source>
        <dbReference type="RuleBase" id="RU003357"/>
    </source>
</evidence>
<comment type="subcellular location">
    <subcellularLocation>
        <location evidence="1 14">Cell outer membrane</location>
        <topology evidence="1 14">Multi-pass membrane protein</topology>
    </subcellularLocation>
</comment>
<sequence length="830" mass="90091">MQRHHRPRQHAARLALAAPLTLIAAAATIAVTLPGWAHAQAQGGQPASIPASRHHYDIPAGPLATVLVRLGAEGGLLLAFSTEELGGRQSPGVRGDFTASQALAAALTGTGLKAVPEGAGWRLVAAQQGADEAGAQTLAEVVVTGQLFDDPVTEGTGSYAGPTTTASATGLRLSIRETPQTVTVITQQQMKDQGTASISDVFQNASGISVQRADSERWGFSARGFSITNFTHDGVPRLSDGIYDWGTTNLDMLFYDRVEVIKGATGLLSGAGEPSAAVNFVRKRPTKAFGGSVTAQIGSHDHRRLEADLSTPLNADQTVRARVAAAQQDRGSQQDRYRQKLSAFYGIVEADVTPGTRLTLGADYQHLDPRGTSWTGVPVFNSDGTRTDFSRSFNPAANWSRRVFTNQSVFAMLEQQLASDWRLKVEANTHHSRHRSTLASASGGNPDPVMGEGMYLFSGDFEGDRRQNTLYASLEGKYTLFGRRHDAAFGARWTDAKTDGLLYAGQYPLLTGSIFNWDGSYPEPVFTVDGDYAQTERQTGIYASTRLRPTDQLSVILGARASRVLQKARSSYEDLGEPTGQRESATTPYLGVVYELDPWHALYASYTSIFQPQALLTLAGDYLEPLKGKALEAGVKADYLEDRVQASAAVFVIQQDNLPQYAGFVGNNEERYRGIKGVRSQGVEFQVAGRLTPAWNINASYTYNHARTAEGTPVYGSQAMTTQPEHIVRLFTTYRLSGAGSGWTVGGGISWQSRYESKVWSPTASDYASIWQKGYALLDMNVRYDFTPKLSVSAVVRNLADKKYYSGMGLFDTLYYGEGRSALVTMNYKF</sequence>
<comment type="caution">
    <text evidence="18">The sequence shown here is derived from an EMBL/GenBank/DDBJ whole genome shotgun (WGS) entry which is preliminary data.</text>
</comment>
<gene>
    <name evidence="18" type="ORF">GCM10007935_05090</name>
</gene>
<dbReference type="InterPro" id="IPR011662">
    <property type="entry name" value="Secretin/TonB_short_N"/>
</dbReference>
<dbReference type="InterPro" id="IPR036942">
    <property type="entry name" value="Beta-barrel_TonB_sf"/>
</dbReference>
<dbReference type="InterPro" id="IPR039426">
    <property type="entry name" value="TonB-dep_rcpt-like"/>
</dbReference>
<keyword evidence="9" id="KW-0406">Ion transport</keyword>
<dbReference type="RefSeq" id="WP_284306547.1">
    <property type="nucleotide sequence ID" value="NZ_BSPB01000003.1"/>
</dbReference>
<dbReference type="PANTHER" id="PTHR32552:SF74">
    <property type="entry name" value="HYDROXAMATE SIDEROPHORE RECEPTOR FHUE"/>
    <property type="match status" value="1"/>
</dbReference>
<evidence type="ECO:0000256" key="5">
    <source>
        <dbReference type="ARBA" id="ARBA00022496"/>
    </source>
</evidence>
<keyword evidence="11 14" id="KW-0472">Membrane</keyword>
<dbReference type="CDD" id="cd01347">
    <property type="entry name" value="ligand_gated_channel"/>
    <property type="match status" value="1"/>
</dbReference>
<dbReference type="PROSITE" id="PS52016">
    <property type="entry name" value="TONB_DEPENDENT_REC_3"/>
    <property type="match status" value="1"/>
</dbReference>
<dbReference type="Gene3D" id="3.55.50.30">
    <property type="match status" value="1"/>
</dbReference>
<dbReference type="InterPro" id="IPR037066">
    <property type="entry name" value="Plug_dom_sf"/>
</dbReference>
<dbReference type="NCBIfam" id="TIGR01783">
    <property type="entry name" value="TonB-siderophor"/>
    <property type="match status" value="1"/>
</dbReference>
<evidence type="ECO:0000256" key="10">
    <source>
        <dbReference type="ARBA" id="ARBA00023077"/>
    </source>
</evidence>
<dbReference type="SMART" id="SM00965">
    <property type="entry name" value="STN"/>
    <property type="match status" value="1"/>
</dbReference>
<evidence type="ECO:0000256" key="11">
    <source>
        <dbReference type="ARBA" id="ARBA00023136"/>
    </source>
</evidence>
<feature type="domain" description="Secretin/TonB short N-terminal" evidence="17">
    <location>
        <begin position="76"/>
        <end position="126"/>
    </location>
</feature>
<dbReference type="Gene3D" id="2.170.130.10">
    <property type="entry name" value="TonB-dependent receptor, plug domain"/>
    <property type="match status" value="1"/>
</dbReference>
<keyword evidence="7" id="KW-0732">Signal</keyword>
<dbReference type="Pfam" id="PF00593">
    <property type="entry name" value="TonB_dep_Rec_b-barrel"/>
    <property type="match status" value="1"/>
</dbReference>
<dbReference type="InterPro" id="IPR010917">
    <property type="entry name" value="TonB_rcpt_CS"/>
</dbReference>
<dbReference type="Gene3D" id="2.40.170.20">
    <property type="entry name" value="TonB-dependent receptor, beta-barrel domain"/>
    <property type="match status" value="1"/>
</dbReference>
<dbReference type="Pfam" id="PF07715">
    <property type="entry name" value="Plug"/>
    <property type="match status" value="1"/>
</dbReference>
<dbReference type="PROSITE" id="PS01156">
    <property type="entry name" value="TONB_DEPENDENT_REC_2"/>
    <property type="match status" value="1"/>
</dbReference>
<dbReference type="InterPro" id="IPR000531">
    <property type="entry name" value="Beta-barrel_TonB"/>
</dbReference>
<evidence type="ECO:0000256" key="2">
    <source>
        <dbReference type="ARBA" id="ARBA00009810"/>
    </source>
</evidence>